<reference evidence="5 6" key="1">
    <citation type="submission" date="2018-03" db="EMBL/GenBank/DDBJ databases">
        <title>Genomic Encyclopedia of Archaeal and Bacterial Type Strains, Phase II (KMG-II): from individual species to whole genera.</title>
        <authorList>
            <person name="Goeker M."/>
        </authorList>
    </citation>
    <scope>NUCLEOTIDE SEQUENCE [LARGE SCALE GENOMIC DNA]</scope>
    <source>
        <strain evidence="5 6">DSM 100065</strain>
    </source>
</reference>
<comment type="caution">
    <text evidence="5">The sequence shown here is derived from an EMBL/GenBank/DDBJ whole genome shotgun (WGS) entry which is preliminary data.</text>
</comment>
<dbReference type="Gene3D" id="3.40.50.12780">
    <property type="entry name" value="N-terminal domain of ligase-like"/>
    <property type="match status" value="1"/>
</dbReference>
<dbReference type="AlphaFoldDB" id="A0A2T1A6E3"/>
<dbReference type="RefSeq" id="WP_106347226.1">
    <property type="nucleotide sequence ID" value="NZ_PVUE01000001.1"/>
</dbReference>
<protein>
    <submittedName>
        <fullName evidence="5">Long-chain acyl-CoA synthetase</fullName>
    </submittedName>
</protein>
<evidence type="ECO:0000313" key="5">
    <source>
        <dbReference type="EMBL" id="PRZ44182.1"/>
    </source>
</evidence>
<dbReference type="InterPro" id="IPR000873">
    <property type="entry name" value="AMP-dep_synth/lig_dom"/>
</dbReference>
<dbReference type="InterPro" id="IPR020845">
    <property type="entry name" value="AMP-binding_CS"/>
</dbReference>
<dbReference type="EMBL" id="PVUE01000001">
    <property type="protein sequence ID" value="PRZ44182.1"/>
    <property type="molecule type" value="Genomic_DNA"/>
</dbReference>
<dbReference type="InterPro" id="IPR042099">
    <property type="entry name" value="ANL_N_sf"/>
</dbReference>
<dbReference type="SUPFAM" id="SSF56801">
    <property type="entry name" value="Acetyl-CoA synthetase-like"/>
    <property type="match status" value="1"/>
</dbReference>
<dbReference type="PANTHER" id="PTHR24096:SF149">
    <property type="entry name" value="AMP-BINDING DOMAIN-CONTAINING PROTEIN-RELATED"/>
    <property type="match status" value="1"/>
</dbReference>
<proteinExistence type="inferred from homology"/>
<dbReference type="Pfam" id="PF13193">
    <property type="entry name" value="AMP-binding_C"/>
    <property type="match status" value="1"/>
</dbReference>
<organism evidence="5 6">
    <name type="scientific">Antricoccus suffuscus</name>
    <dbReference type="NCBI Taxonomy" id="1629062"/>
    <lineage>
        <taxon>Bacteria</taxon>
        <taxon>Bacillati</taxon>
        <taxon>Actinomycetota</taxon>
        <taxon>Actinomycetes</taxon>
        <taxon>Geodermatophilales</taxon>
        <taxon>Antricoccaceae</taxon>
        <taxon>Antricoccus</taxon>
    </lineage>
</organism>
<evidence type="ECO:0000259" key="3">
    <source>
        <dbReference type="Pfam" id="PF00501"/>
    </source>
</evidence>
<dbReference type="PANTHER" id="PTHR24096">
    <property type="entry name" value="LONG-CHAIN-FATTY-ACID--COA LIGASE"/>
    <property type="match status" value="1"/>
</dbReference>
<evidence type="ECO:0000256" key="1">
    <source>
        <dbReference type="ARBA" id="ARBA00006432"/>
    </source>
</evidence>
<evidence type="ECO:0000259" key="4">
    <source>
        <dbReference type="Pfam" id="PF13193"/>
    </source>
</evidence>
<dbReference type="GO" id="GO:0016405">
    <property type="term" value="F:CoA-ligase activity"/>
    <property type="evidence" value="ECO:0007669"/>
    <property type="project" value="TreeGrafter"/>
</dbReference>
<evidence type="ECO:0000256" key="2">
    <source>
        <dbReference type="ARBA" id="ARBA00022598"/>
    </source>
</evidence>
<dbReference type="OrthoDB" id="9803968at2"/>
<dbReference type="InterPro" id="IPR025110">
    <property type="entry name" value="AMP-bd_C"/>
</dbReference>
<keyword evidence="2" id="KW-0436">Ligase</keyword>
<dbReference type="Proteomes" id="UP000237752">
    <property type="component" value="Unassembled WGS sequence"/>
</dbReference>
<feature type="domain" description="AMP-dependent synthetase/ligase" evidence="3">
    <location>
        <begin position="31"/>
        <end position="413"/>
    </location>
</feature>
<dbReference type="Pfam" id="PF00501">
    <property type="entry name" value="AMP-binding"/>
    <property type="match status" value="1"/>
</dbReference>
<name>A0A2T1A6E3_9ACTN</name>
<comment type="similarity">
    <text evidence="1">Belongs to the ATP-dependent AMP-binding enzyme family.</text>
</comment>
<feature type="domain" description="AMP-binding enzyme C-terminal" evidence="4">
    <location>
        <begin position="463"/>
        <end position="538"/>
    </location>
</feature>
<dbReference type="Gene3D" id="3.30.300.30">
    <property type="match status" value="1"/>
</dbReference>
<sequence>MNRVASITPPGLPEEFKFPAVDVGSILRGGARRYGDRVAFHKDGTDVTFTELLSQAAAFANALNNNGIGEGDVVAVHLPNCLEYPAIYFGIMMSGAAFGPTNPLLPPHDLAFQLSDCGAKAVVTWGPASAVLQSVREEIPARLVITVDAELPGAVTLSDFVADASTTPPPPIEDAATKLGHLAYTGGTTGRSKGVIITHANIIANVLQSARGGGSVPTLDAEGDLALDQVGSVEEWPTRLGTAVAINLTPWFHAMGAIGYLNLPIISGMTTVLHSRFDPGAYLADAEKFQVTIIGGAPPIFVALIRHPDFQTRDLSSVRGLSSGAAPLPVAVIEALEARFPDAIIGEGYGLTEVTMAASGNPGWRSGIRKAGTVGISTYGADICLMDPAGVEVGPGETGEVCVRGPQVMQGYHNRPDATAETLRDGWLHTGDIGSIDEDGYLSIVDRAKDMLLYKGYNVYPRELEEILHSHPDIAGAAVVGRKDDEVGELPVAFVKLRDGIVATPQAIQDYVNERVVPYKKLREVHLVDEIPVSAAGKVLRRELRDSLADVPTASTS</sequence>
<dbReference type="PROSITE" id="PS00455">
    <property type="entry name" value="AMP_BINDING"/>
    <property type="match status" value="1"/>
</dbReference>
<dbReference type="InterPro" id="IPR045851">
    <property type="entry name" value="AMP-bd_C_sf"/>
</dbReference>
<keyword evidence="6" id="KW-1185">Reference proteome</keyword>
<gene>
    <name evidence="5" type="ORF">CLV47_101307</name>
</gene>
<accession>A0A2T1A6E3</accession>
<evidence type="ECO:0000313" key="6">
    <source>
        <dbReference type="Proteomes" id="UP000237752"/>
    </source>
</evidence>